<evidence type="ECO:0000313" key="8">
    <source>
        <dbReference type="EMBL" id="CAD8403410.1"/>
    </source>
</evidence>
<dbReference type="AlphaFoldDB" id="A0A7S0BTS3"/>
<feature type="transmembrane region" description="Helical" evidence="7">
    <location>
        <begin position="198"/>
        <end position="223"/>
    </location>
</feature>
<evidence type="ECO:0000256" key="2">
    <source>
        <dbReference type="ARBA" id="ARBA00022448"/>
    </source>
</evidence>
<feature type="transmembrane region" description="Helical" evidence="7">
    <location>
        <begin position="166"/>
        <end position="186"/>
    </location>
</feature>
<reference evidence="8" key="1">
    <citation type="submission" date="2021-01" db="EMBL/GenBank/DDBJ databases">
        <authorList>
            <person name="Corre E."/>
            <person name="Pelletier E."/>
            <person name="Niang G."/>
            <person name="Scheremetjew M."/>
            <person name="Finn R."/>
            <person name="Kale V."/>
            <person name="Holt S."/>
            <person name="Cochrane G."/>
            <person name="Meng A."/>
            <person name="Brown T."/>
            <person name="Cohen L."/>
        </authorList>
    </citation>
    <scope>NUCLEOTIDE SEQUENCE</scope>
    <source>
        <strain evidence="8">UTEX LB 2760</strain>
    </source>
</reference>
<keyword evidence="2 7" id="KW-0813">Transport</keyword>
<evidence type="ECO:0000256" key="1">
    <source>
        <dbReference type="ARBA" id="ARBA00004141"/>
    </source>
</evidence>
<feature type="transmembrane region" description="Helical" evidence="7">
    <location>
        <begin position="47"/>
        <end position="65"/>
    </location>
</feature>
<feature type="transmembrane region" description="Helical" evidence="7">
    <location>
        <begin position="134"/>
        <end position="160"/>
    </location>
</feature>
<comment type="function">
    <text evidence="7">Sodium-phosphate symporter.</text>
</comment>
<proteinExistence type="inferred from homology"/>
<gene>
    <name evidence="8" type="ORF">RMAR0315_LOCUS13419</name>
</gene>
<feature type="transmembrane region" description="Helical" evidence="7">
    <location>
        <begin position="270"/>
        <end position="294"/>
    </location>
</feature>
<dbReference type="Pfam" id="PF01384">
    <property type="entry name" value="PHO4"/>
    <property type="match status" value="1"/>
</dbReference>
<feature type="transmembrane region" description="Helical" evidence="7">
    <location>
        <begin position="491"/>
        <end position="513"/>
    </location>
</feature>
<name>A0A7S0BTS3_9RHOD</name>
<comment type="similarity">
    <text evidence="7">Belongs to the inorganic phosphate transporter (PiT) (TC 2.A.20) family.</text>
</comment>
<keyword evidence="4 7" id="KW-0812">Transmembrane</keyword>
<keyword evidence="6 7" id="KW-0472">Membrane</keyword>
<dbReference type="PANTHER" id="PTHR11101">
    <property type="entry name" value="PHOSPHATE TRANSPORTER"/>
    <property type="match status" value="1"/>
</dbReference>
<evidence type="ECO:0000256" key="5">
    <source>
        <dbReference type="ARBA" id="ARBA00022989"/>
    </source>
</evidence>
<feature type="transmembrane region" description="Helical" evidence="7">
    <location>
        <begin position="577"/>
        <end position="604"/>
    </location>
</feature>
<comment type="subcellular location">
    <subcellularLocation>
        <location evidence="1 7">Membrane</location>
        <topology evidence="1 7">Multi-pass membrane protein</topology>
    </subcellularLocation>
</comment>
<evidence type="ECO:0000256" key="7">
    <source>
        <dbReference type="RuleBase" id="RU363058"/>
    </source>
</evidence>
<keyword evidence="3 7" id="KW-0592">Phosphate transport</keyword>
<accession>A0A7S0BTS3</accession>
<dbReference type="PANTHER" id="PTHR11101:SF80">
    <property type="entry name" value="PHOSPHATE TRANSPORTER"/>
    <property type="match status" value="1"/>
</dbReference>
<dbReference type="InterPro" id="IPR001204">
    <property type="entry name" value="Phos_transporter"/>
</dbReference>
<sequence>MSGTGLETFVTTEPGAIDWPTVADFSSFDSVFSLTESALMIPSTDKYLWLVIVGGLVCFFMAWGIGANDVANAFATSVGAGSINLMWACIIGGVMEFAGAVLLGKQVTDTVRKKIIDQDLFDPNKGGALNGPEVLMTGFLAALVASSTWLLLATALGLPVSTTHSIIGSLIGVGLAYGGGSAVVWLSDGEGIDKLAGVVGVIVSWFISPILSGIFAVILFLIVRHAVLRRKNSVRNGFIFTPFLYGFAVVIVIFFILYKGAARFDVEDNLSVGAVCGISFGAGAAVAIFTWFIINPLLRRMLNKWEADYVEKLKNPKKEQKKVSNALKKVGVHVEVSEELSDDVLAMHDNSEKFDPKTEQLFTWVQVFTAAFDAFSHGANDVANSVGPFASIYSLYINKGIMTVPNSDKAVCSNLDFSGSGASEEQQGFTYFKCADDPFFGYKNVVPSGSVGPISGTVEDSDGNEVSADCYSACSPGSVASYSSSKQPVPVWILVMGGAGIVVGLATWGYRIIVAIGTKLTKLTPSRGTCIELGASITVLIASQLGLPVSTTHCQVGATVGVGVVELKGNTVNWRQFIAIFAGWVFTLVFTGFIAAGIFAYSAYSPQKMEQPQVVNYCPGNQMFIMSEVGSDTADFSGIVCSGLTPTQFSVENNID</sequence>
<protein>
    <recommendedName>
        <fullName evidence="7">Phosphate transporter</fullName>
    </recommendedName>
</protein>
<keyword evidence="5 7" id="KW-1133">Transmembrane helix</keyword>
<evidence type="ECO:0000256" key="6">
    <source>
        <dbReference type="ARBA" id="ARBA00023136"/>
    </source>
</evidence>
<dbReference type="EMBL" id="HBEK01024482">
    <property type="protein sequence ID" value="CAD8403410.1"/>
    <property type="molecule type" value="Transcribed_RNA"/>
</dbReference>
<evidence type="ECO:0000256" key="3">
    <source>
        <dbReference type="ARBA" id="ARBA00022592"/>
    </source>
</evidence>
<organism evidence="8">
    <name type="scientific">Rhodosorus marinus</name>
    <dbReference type="NCBI Taxonomy" id="101924"/>
    <lineage>
        <taxon>Eukaryota</taxon>
        <taxon>Rhodophyta</taxon>
        <taxon>Stylonematophyceae</taxon>
        <taxon>Stylonematales</taxon>
        <taxon>Stylonemataceae</taxon>
        <taxon>Rhodosorus</taxon>
    </lineage>
</organism>
<dbReference type="GO" id="GO:0016020">
    <property type="term" value="C:membrane"/>
    <property type="evidence" value="ECO:0007669"/>
    <property type="project" value="UniProtKB-SubCell"/>
</dbReference>
<dbReference type="GO" id="GO:0005315">
    <property type="term" value="F:phosphate transmembrane transporter activity"/>
    <property type="evidence" value="ECO:0007669"/>
    <property type="project" value="InterPro"/>
</dbReference>
<evidence type="ECO:0000256" key="4">
    <source>
        <dbReference type="ARBA" id="ARBA00022692"/>
    </source>
</evidence>
<dbReference type="GO" id="GO:0035435">
    <property type="term" value="P:phosphate ion transmembrane transport"/>
    <property type="evidence" value="ECO:0007669"/>
    <property type="project" value="TreeGrafter"/>
</dbReference>
<feature type="transmembrane region" description="Helical" evidence="7">
    <location>
        <begin position="238"/>
        <end position="258"/>
    </location>
</feature>